<dbReference type="Gene3D" id="1.10.418.10">
    <property type="entry name" value="Calponin-like domain"/>
    <property type="match status" value="1"/>
</dbReference>
<dbReference type="PROSITE" id="PS50018">
    <property type="entry name" value="RAS_GTPASE_ACTIV_2"/>
    <property type="match status" value="1"/>
</dbReference>
<evidence type="ECO:0000259" key="3">
    <source>
        <dbReference type="PROSITE" id="PS50018"/>
    </source>
</evidence>
<dbReference type="SMART" id="SM00323">
    <property type="entry name" value="RasGAP"/>
    <property type="match status" value="1"/>
</dbReference>
<accession>M5FRD4</accession>
<dbReference type="InterPro" id="IPR001936">
    <property type="entry name" value="RasGAP_dom"/>
</dbReference>
<dbReference type="SMART" id="SM00033">
    <property type="entry name" value="CH"/>
    <property type="match status" value="1"/>
</dbReference>
<dbReference type="GO" id="GO:0051015">
    <property type="term" value="F:actin filament binding"/>
    <property type="evidence" value="ECO:0007669"/>
    <property type="project" value="TreeGrafter"/>
</dbReference>
<keyword evidence="6" id="KW-1185">Reference proteome</keyword>
<protein>
    <recommendedName>
        <fullName evidence="7">Ras GTPase-activating protein</fullName>
    </recommendedName>
</protein>
<proteinExistence type="predicted"/>
<evidence type="ECO:0000259" key="4">
    <source>
        <dbReference type="PROSITE" id="PS50021"/>
    </source>
</evidence>
<dbReference type="STRING" id="1858805.M5FRD4"/>
<dbReference type="InterPro" id="IPR000593">
    <property type="entry name" value="RasGAP_C"/>
</dbReference>
<dbReference type="GO" id="GO:0005516">
    <property type="term" value="F:calmodulin binding"/>
    <property type="evidence" value="ECO:0007669"/>
    <property type="project" value="TreeGrafter"/>
</dbReference>
<dbReference type="Pfam" id="PF00616">
    <property type="entry name" value="RasGAP"/>
    <property type="match status" value="1"/>
</dbReference>
<dbReference type="InterPro" id="IPR001715">
    <property type="entry name" value="CH_dom"/>
</dbReference>
<dbReference type="PROSITE" id="PS50096">
    <property type="entry name" value="IQ"/>
    <property type="match status" value="12"/>
</dbReference>
<dbReference type="Proteomes" id="UP000030653">
    <property type="component" value="Unassembled WGS sequence"/>
</dbReference>
<organism evidence="5 6">
    <name type="scientific">Dacryopinax primogenitus (strain DJM 731)</name>
    <name type="common">Brown rot fungus</name>
    <dbReference type="NCBI Taxonomy" id="1858805"/>
    <lineage>
        <taxon>Eukaryota</taxon>
        <taxon>Fungi</taxon>
        <taxon>Dikarya</taxon>
        <taxon>Basidiomycota</taxon>
        <taxon>Agaricomycotina</taxon>
        <taxon>Dacrymycetes</taxon>
        <taxon>Dacrymycetales</taxon>
        <taxon>Dacrymycetaceae</taxon>
        <taxon>Dacryopinax</taxon>
    </lineage>
</organism>
<dbReference type="EMBL" id="JH795876">
    <property type="protein sequence ID" value="EJT97529.1"/>
    <property type="molecule type" value="Genomic_DNA"/>
</dbReference>
<dbReference type="GO" id="GO:0005096">
    <property type="term" value="F:GTPase activator activity"/>
    <property type="evidence" value="ECO:0007669"/>
    <property type="project" value="TreeGrafter"/>
</dbReference>
<dbReference type="Gene3D" id="1.10.506.10">
    <property type="entry name" value="GTPase Activation - p120gap, domain 1"/>
    <property type="match status" value="1"/>
</dbReference>
<feature type="region of interest" description="Disordered" evidence="2">
    <location>
        <begin position="1"/>
        <end position="22"/>
    </location>
</feature>
<dbReference type="SUPFAM" id="SSF47576">
    <property type="entry name" value="Calponin-homology domain, CH-domain"/>
    <property type="match status" value="1"/>
</dbReference>
<name>M5FRD4_DACPD</name>
<dbReference type="CDD" id="cd21206">
    <property type="entry name" value="CH_IQGAP"/>
    <property type="match status" value="1"/>
</dbReference>
<evidence type="ECO:0000313" key="6">
    <source>
        <dbReference type="Proteomes" id="UP000030653"/>
    </source>
</evidence>
<dbReference type="GO" id="GO:1903479">
    <property type="term" value="P:mitotic actomyosin contractile ring assembly actin filament organization"/>
    <property type="evidence" value="ECO:0007669"/>
    <property type="project" value="TreeGrafter"/>
</dbReference>
<keyword evidence="1" id="KW-0175">Coiled coil</keyword>
<dbReference type="Pfam" id="PF03836">
    <property type="entry name" value="RasGAP_C"/>
    <property type="match status" value="1"/>
</dbReference>
<dbReference type="Gene3D" id="1.20.5.190">
    <property type="match status" value="1"/>
</dbReference>
<dbReference type="InterPro" id="IPR036872">
    <property type="entry name" value="CH_dom_sf"/>
</dbReference>
<dbReference type="OMA" id="KGVLVHW"/>
<dbReference type="RefSeq" id="XP_040624427.1">
    <property type="nucleotide sequence ID" value="XM_040770745.1"/>
</dbReference>
<dbReference type="GO" id="GO:0110085">
    <property type="term" value="C:mitotic actomyosin contractile ring"/>
    <property type="evidence" value="ECO:0007669"/>
    <property type="project" value="TreeGrafter"/>
</dbReference>
<feature type="domain" description="Ras-GAP" evidence="3">
    <location>
        <begin position="842"/>
        <end position="1069"/>
    </location>
</feature>
<feature type="compositionally biased region" description="Polar residues" evidence="2">
    <location>
        <begin position="54"/>
        <end position="69"/>
    </location>
</feature>
<dbReference type="PANTHER" id="PTHR14149">
    <property type="entry name" value="RAS GTPASE-ACTIVATING PROTEIN WITH IQ MOTIF"/>
    <property type="match status" value="1"/>
</dbReference>
<gene>
    <name evidence="5" type="ORF">DACRYDRAFT_119220</name>
</gene>
<feature type="region of interest" description="Disordered" evidence="2">
    <location>
        <begin position="39"/>
        <end position="71"/>
    </location>
</feature>
<evidence type="ECO:0000313" key="5">
    <source>
        <dbReference type="EMBL" id="EJT97529.1"/>
    </source>
</evidence>
<dbReference type="InterPro" id="IPR008936">
    <property type="entry name" value="Rho_GTPase_activation_prot"/>
</dbReference>
<dbReference type="HOGENOM" id="CLU_000972_1_0_1"/>
<dbReference type="GeneID" id="63685807"/>
<feature type="coiled-coil region" evidence="1">
    <location>
        <begin position="1322"/>
        <end position="1349"/>
    </location>
</feature>
<evidence type="ECO:0000256" key="2">
    <source>
        <dbReference type="SAM" id="MobiDB-lite"/>
    </source>
</evidence>
<dbReference type="SUPFAM" id="SSF143885">
    <property type="entry name" value="RGC domain-like"/>
    <property type="match status" value="1"/>
</dbReference>
<dbReference type="Pfam" id="PF00307">
    <property type="entry name" value="CH"/>
    <property type="match status" value="1"/>
</dbReference>
<dbReference type="PROSITE" id="PS50021">
    <property type="entry name" value="CH"/>
    <property type="match status" value="1"/>
</dbReference>
<dbReference type="SUPFAM" id="SSF48350">
    <property type="entry name" value="GTPase activation domain, GAP"/>
    <property type="match status" value="1"/>
</dbReference>
<evidence type="ECO:0000256" key="1">
    <source>
        <dbReference type="SAM" id="Coils"/>
    </source>
</evidence>
<dbReference type="Pfam" id="PF00612">
    <property type="entry name" value="IQ"/>
    <property type="match status" value="4"/>
</dbReference>
<dbReference type="InterPro" id="IPR000048">
    <property type="entry name" value="IQ_motif_EF-hand-BS"/>
</dbReference>
<feature type="compositionally biased region" description="Basic and acidic residues" evidence="2">
    <location>
        <begin position="11"/>
        <end position="22"/>
    </location>
</feature>
<dbReference type="SMART" id="SM00015">
    <property type="entry name" value="IQ"/>
    <property type="match status" value="13"/>
</dbReference>
<sequence length="1497" mass="171212">MHTHTRSIALQDHRRSYDYPTDRTREVYGVPGRIRLSRNISGPLVPGSPVRAETVTQPSTPNSQDNTGTPRKKISKFALWADRKREDIQAYEYLCRVGEAKAWIESVMGVEDGMEITEWEEKMRDGVALAKLVKQWGAPGKVFEHPRLQWRHSDNVNMFLNYVRGVGLPENFVFEFTDLYEKKNMPKVIYCIHALSYLLARWGIAHHIGSLLGTLEFSDDQLAATQKGLKAAGVAMPNFGDVGKELWKEMKEEPMETEEDRIERELLEQEPKIVLFQTIARGFMARQRCAEILSRLDRLEPSTIAIQALCHGWLTRCRITKHRRNVKAAEGKFVIALQSQARGVLARARRKQYKRDLARPSTLKVITGLQSRVRGAIARNRVLELSKKMDHVEPAVVWAQTVLRGVIVRRKIREQLGKLDAIEPSIIRLQAVARGALVRRRRRMQEEQQAKPQVVRSIVSLQACARGLLKRRKAAEMSKEIGAVIPSMVGLQSQIRGGMVRQRLRAQLARLDSHELAVVRFQAVARGYLARKEYRSMATSLRKAMPLFVGLQARTRAMLAKKRAQDVEKALANVQVVQAVSSLQAFARAALTRKRHQEQAKQLEFVAPDVLGLQAQCRGVLARRAFGWWWHYVHEHQAEATNLQALCRGIIVRRRFMEKINYYRANLSKVVKIQSLFRAKEQREQYRQLTMGQNVTVSTIKNFVHLLNDSEFDFEDEIEVERLRKKVIEAIRENQHLETYVTELDVKIALVVQTVKSVEELVKARRWGSIDSSGAHTSRAAVLAAHGDPFAGPSTLDIATKRKLELYQQLFYLLQTKGEYLARLFFRMSRVEMPEKTKRTVERVTLILFGYGQRREEYLMLKLFQHAISEEVRSAPTISDIVDSHPMFLSIALQYVRPKQVTWLRETLRTLVEEVVGQPAFNLETDPIVIYRAVINAEEMRSGVSSGKPVDATFEEAAFDPHTRGEWIRHLQMLRHYTEQFLNAITNSTRKMPYNIRSIARDLLASLKTKFPGQSDRVYATAVGKFVYYRFIHPAMVAPDAFDIVPNTIGAAARRNLGEVARMLTQISSGSAFLENVPSLIPLNAFVNTAITQTQKWVIDVAELQNPEEHFKAHELLDATEQPSSIVISPNEVYAIHSLLAQNLDHLTTGYDDTMRVIITELDGVPHLGSDELRDARDRPVTLELTNRFADVKDPNAGEKALWVHAKRGVLAVLRVQPAKDLMTSLMAPVTDEQDAIWEEIIAQELPSEEERSKKSRLPATTTTDPAYRLEDIRTQSYRDIKAQAMFYLLELEKLGKLTRTNGFQGVLNAIAGDVRSKHMKRMQRKNELESMEEALRHLVERKKAFEDQINSYHSYIDSAMNTMQRGKGKKRFVMPFTKQYFHLRDLHKAGKNPQFGSYKYSAQELYDKGILLSIDKFSPRQFDRIDLVISSDQVGDFTVEMFNNTYGTSAMSSTTLRMEDLLQSQFENRVSLSLFDGLAKVNLNLLLYQINKKFYV</sequence>
<feature type="domain" description="Calponin-homology (CH)" evidence="4">
    <location>
        <begin position="94"/>
        <end position="199"/>
    </location>
</feature>
<evidence type="ECO:0008006" key="7">
    <source>
        <dbReference type="Google" id="ProtNLM"/>
    </source>
</evidence>
<dbReference type="OrthoDB" id="775356at2759"/>
<dbReference type="PANTHER" id="PTHR14149:SF14">
    <property type="entry name" value="CALPONIN-HOMOLOGY (CH) DOMAIN-CONTAINING PROTEIN"/>
    <property type="match status" value="1"/>
</dbReference>
<reference evidence="5 6" key="1">
    <citation type="journal article" date="2012" name="Science">
        <title>The Paleozoic origin of enzymatic lignin decomposition reconstructed from 31 fungal genomes.</title>
        <authorList>
            <person name="Floudas D."/>
            <person name="Binder M."/>
            <person name="Riley R."/>
            <person name="Barry K."/>
            <person name="Blanchette R.A."/>
            <person name="Henrissat B."/>
            <person name="Martinez A.T."/>
            <person name="Otillar R."/>
            <person name="Spatafora J.W."/>
            <person name="Yadav J.S."/>
            <person name="Aerts A."/>
            <person name="Benoit I."/>
            <person name="Boyd A."/>
            <person name="Carlson A."/>
            <person name="Copeland A."/>
            <person name="Coutinho P.M."/>
            <person name="de Vries R.P."/>
            <person name="Ferreira P."/>
            <person name="Findley K."/>
            <person name="Foster B."/>
            <person name="Gaskell J."/>
            <person name="Glotzer D."/>
            <person name="Gorecki P."/>
            <person name="Heitman J."/>
            <person name="Hesse C."/>
            <person name="Hori C."/>
            <person name="Igarashi K."/>
            <person name="Jurgens J.A."/>
            <person name="Kallen N."/>
            <person name="Kersten P."/>
            <person name="Kohler A."/>
            <person name="Kuees U."/>
            <person name="Kumar T.K.A."/>
            <person name="Kuo A."/>
            <person name="LaButti K."/>
            <person name="Larrondo L.F."/>
            <person name="Lindquist E."/>
            <person name="Ling A."/>
            <person name="Lombard V."/>
            <person name="Lucas S."/>
            <person name="Lundell T."/>
            <person name="Martin R."/>
            <person name="McLaughlin D.J."/>
            <person name="Morgenstern I."/>
            <person name="Morin E."/>
            <person name="Murat C."/>
            <person name="Nagy L.G."/>
            <person name="Nolan M."/>
            <person name="Ohm R.A."/>
            <person name="Patyshakuliyeva A."/>
            <person name="Rokas A."/>
            <person name="Ruiz-Duenas F.J."/>
            <person name="Sabat G."/>
            <person name="Salamov A."/>
            <person name="Samejima M."/>
            <person name="Schmutz J."/>
            <person name="Slot J.C."/>
            <person name="St John F."/>
            <person name="Stenlid J."/>
            <person name="Sun H."/>
            <person name="Sun S."/>
            <person name="Syed K."/>
            <person name="Tsang A."/>
            <person name="Wiebenga A."/>
            <person name="Young D."/>
            <person name="Pisabarro A."/>
            <person name="Eastwood D.C."/>
            <person name="Martin F."/>
            <person name="Cullen D."/>
            <person name="Grigoriev I.V."/>
            <person name="Hibbett D.S."/>
        </authorList>
    </citation>
    <scope>NUCLEOTIDE SEQUENCE [LARGE SCALE GENOMIC DNA]</scope>
    <source>
        <strain evidence="5 6">DJM-731 SS1</strain>
    </source>
</reference>